<accession>A0A1D8NN90</accession>
<proteinExistence type="predicted"/>
<protein>
    <submittedName>
        <fullName evidence="1">Uncharacterized protein</fullName>
    </submittedName>
</protein>
<reference evidence="1 2" key="1">
    <citation type="journal article" date="2016" name="PLoS ONE">
        <title>Sequence Assembly of Yarrowia lipolytica Strain W29/CLIB89 Shows Transposable Element Diversity.</title>
        <authorList>
            <person name="Magnan C."/>
            <person name="Yu J."/>
            <person name="Chang I."/>
            <person name="Jahn E."/>
            <person name="Kanomata Y."/>
            <person name="Wu J."/>
            <person name="Zeller M."/>
            <person name="Oakes M."/>
            <person name="Baldi P."/>
            <person name="Sandmeyer S."/>
        </authorList>
    </citation>
    <scope>NUCLEOTIDE SEQUENCE [LARGE SCALE GENOMIC DNA]</scope>
    <source>
        <strain evidence="2">CLIB89(W29)</strain>
    </source>
</reference>
<evidence type="ECO:0000313" key="1">
    <source>
        <dbReference type="EMBL" id="AOW07092.1"/>
    </source>
</evidence>
<name>A0A1D8NN90_YARLL</name>
<dbReference type="GeneID" id="94583961"/>
<gene>
    <name evidence="1" type="ORF">YALI1_F17094g</name>
</gene>
<dbReference type="Proteomes" id="UP000182444">
    <property type="component" value="Chromosome 1F"/>
</dbReference>
<dbReference type="VEuPathDB" id="FungiDB:YALI1_F17094g"/>
<dbReference type="AlphaFoldDB" id="A0A1D8NN90"/>
<sequence length="70" mass="7937">MACYSEVATRRAVSTGRVSEFTDENGGCGTSLPVRVPLKLIQVWTLLTEGFELTWKRQQNFKRMTLSVEL</sequence>
<dbReference type="RefSeq" id="XP_068139478.1">
    <property type="nucleotide sequence ID" value="XM_068283377.1"/>
</dbReference>
<organism evidence="1 2">
    <name type="scientific">Yarrowia lipolytica</name>
    <name type="common">Candida lipolytica</name>
    <dbReference type="NCBI Taxonomy" id="4952"/>
    <lineage>
        <taxon>Eukaryota</taxon>
        <taxon>Fungi</taxon>
        <taxon>Dikarya</taxon>
        <taxon>Ascomycota</taxon>
        <taxon>Saccharomycotina</taxon>
        <taxon>Dipodascomycetes</taxon>
        <taxon>Dipodascales</taxon>
        <taxon>Dipodascales incertae sedis</taxon>
        <taxon>Yarrowia</taxon>
    </lineage>
</organism>
<evidence type="ECO:0000313" key="2">
    <source>
        <dbReference type="Proteomes" id="UP000182444"/>
    </source>
</evidence>
<dbReference type="EMBL" id="CP017558">
    <property type="protein sequence ID" value="AOW07092.1"/>
    <property type="molecule type" value="Genomic_DNA"/>
</dbReference>